<evidence type="ECO:0000313" key="5">
    <source>
        <dbReference type="Proteomes" id="UP000095673"/>
    </source>
</evidence>
<evidence type="ECO:0000313" key="3">
    <source>
        <dbReference type="EMBL" id="MDB8018730.1"/>
    </source>
</evidence>
<dbReference type="EMBL" id="VSTG01000017">
    <property type="protein sequence ID" value="TYL56645.1"/>
    <property type="molecule type" value="Genomic_DNA"/>
</dbReference>
<feature type="domain" description="AbiEi antitoxin N-terminal" evidence="1">
    <location>
        <begin position="15"/>
        <end position="53"/>
    </location>
</feature>
<dbReference type="EMBL" id="CYXM01000007">
    <property type="protein sequence ID" value="CUN06177.1"/>
    <property type="molecule type" value="Genomic_DNA"/>
</dbReference>
<dbReference type="InterPro" id="IPR025159">
    <property type="entry name" value="AbiEi_N"/>
</dbReference>
<dbReference type="EMBL" id="JAQLYE010000022">
    <property type="protein sequence ID" value="MDB8018730.1"/>
    <property type="molecule type" value="Genomic_DNA"/>
</dbReference>
<sequence length="201" mass="23159">MNIQQVQTIIADAMEKHNGIVKKEELTRLGIDYRRIDTLVREGKLVRIRNGYYTDRVDDFSEDALVAALFPDAMLCMESALYAYGYIKEKPYGWTLAVDKNTSKSRFKMDYPRIIPFYTEPTALMLGATTIELGGNTFGIYDKERVICDCLKYESRLDRNDFKAAVQSYIADTDKDISVLMDYARARRVVKKVQSFIGVWL</sequence>
<reference evidence="2 5" key="1">
    <citation type="submission" date="2015-09" db="EMBL/GenBank/DDBJ databases">
        <authorList>
            <consortium name="Pathogen Informatics"/>
        </authorList>
    </citation>
    <scope>NUCLEOTIDE SEQUENCE [LARGE SCALE GENOMIC DNA]</scope>
    <source>
        <strain evidence="2 5">2789STDY5834968</strain>
    </source>
</reference>
<dbReference type="AlphaFoldDB" id="A0A173TVQ5"/>
<dbReference type="Proteomes" id="UP000324325">
    <property type="component" value="Unassembled WGS sequence"/>
</dbReference>
<dbReference type="OrthoDB" id="9801429at2"/>
<evidence type="ECO:0000259" key="1">
    <source>
        <dbReference type="Pfam" id="PF13338"/>
    </source>
</evidence>
<reference evidence="3" key="4">
    <citation type="submission" date="2023-01" db="EMBL/GenBank/DDBJ databases">
        <title>Human gut microbiome strain richness.</title>
        <authorList>
            <person name="Chen-Liaw A."/>
        </authorList>
    </citation>
    <scope>NUCLEOTIDE SEQUENCE</scope>
    <source>
        <strain evidence="3">1001283st1_D2_1001283B150209_150212</strain>
    </source>
</reference>
<gene>
    <name evidence="2" type="ORF">ERS852580_01809</name>
    <name evidence="4" type="ORF">FYL37_11760</name>
    <name evidence="3" type="ORF">PNE45_11905</name>
</gene>
<name>A0A173TVQ5_9FIRM</name>
<organism evidence="2 5">
    <name type="scientific">Agathobacter rectalis</name>
    <dbReference type="NCBI Taxonomy" id="39491"/>
    <lineage>
        <taxon>Bacteria</taxon>
        <taxon>Bacillati</taxon>
        <taxon>Bacillota</taxon>
        <taxon>Clostridia</taxon>
        <taxon>Lachnospirales</taxon>
        <taxon>Lachnospiraceae</taxon>
        <taxon>Agathobacter</taxon>
    </lineage>
</organism>
<dbReference type="Proteomes" id="UP000095673">
    <property type="component" value="Unassembled WGS sequence"/>
</dbReference>
<evidence type="ECO:0000313" key="6">
    <source>
        <dbReference type="Proteomes" id="UP000324325"/>
    </source>
</evidence>
<evidence type="ECO:0000313" key="4">
    <source>
        <dbReference type="EMBL" id="TYL56645.1"/>
    </source>
</evidence>
<dbReference type="Pfam" id="PF13338">
    <property type="entry name" value="AbiEi_4"/>
    <property type="match status" value="1"/>
</dbReference>
<dbReference type="Proteomes" id="UP001212823">
    <property type="component" value="Unassembled WGS sequence"/>
</dbReference>
<protein>
    <submittedName>
        <fullName evidence="3">Type IV toxin-antitoxin system AbiEi family antitoxin domain-containing protein</fullName>
    </submittedName>
</protein>
<accession>A0A173TVQ5</accession>
<dbReference type="RefSeq" id="WP_015515848.1">
    <property type="nucleotide sequence ID" value="NZ_CYXM01000007.1"/>
</dbReference>
<evidence type="ECO:0000313" key="2">
    <source>
        <dbReference type="EMBL" id="CUN06177.1"/>
    </source>
</evidence>
<proteinExistence type="predicted"/>
<reference evidence="4 6" key="2">
    <citation type="submission" date="2019-08" db="EMBL/GenBank/DDBJ databases">
        <authorList>
            <person name="Duncan S."/>
            <person name="Walker A."/>
        </authorList>
    </citation>
    <scope>NUCLEOTIDE SEQUENCE [LARGE SCALE GENOMIC DNA]</scope>
    <source>
        <strain evidence="4 6">L2-21</strain>
    </source>
</reference>
<reference evidence="4 6" key="3">
    <citation type="submission" date="2019-09" db="EMBL/GenBank/DDBJ databases">
        <title>Strain-level analysis of Eubacterium rectale using genomes from metagenomes.</title>
        <authorList>
            <person name="Karcher N."/>
            <person name="Segata N."/>
        </authorList>
    </citation>
    <scope>NUCLEOTIDE SEQUENCE [LARGE SCALE GENOMIC DNA]</scope>
    <source>
        <strain evidence="4 6">L2-21</strain>
    </source>
</reference>